<feature type="signal peptide" evidence="3">
    <location>
        <begin position="1"/>
        <end position="24"/>
    </location>
</feature>
<dbReference type="GO" id="GO:0005576">
    <property type="term" value="C:extracellular region"/>
    <property type="evidence" value="ECO:0007669"/>
    <property type="project" value="InterPro"/>
</dbReference>
<dbReference type="EMBL" id="VIIS01001514">
    <property type="protein sequence ID" value="KAF0297108.1"/>
    <property type="molecule type" value="Genomic_DNA"/>
</dbReference>
<sequence>MTDIETFYERLWTLLALQLSLSAACFITNCPQGGKRSAPALAGLRMETGAVPYLPLGAPPVRKLDPLESGPDQQTEKRFLLALQPRYQRPPSERDRGARGTCYIEGVCSYPDCCGFEECADATECRVLRRGYRILVKYIFSKLEGGAGPPELDGAVVA</sequence>
<feature type="chain" id="PRO_5025607226" evidence="3">
    <location>
        <begin position="25"/>
        <end position="158"/>
    </location>
</feature>
<protein>
    <submittedName>
        <fullName evidence="4">Uncharacterized protein</fullName>
    </submittedName>
</protein>
<dbReference type="AlphaFoldDB" id="A0A6A4W503"/>
<keyword evidence="3" id="KW-0732">Signal</keyword>
<keyword evidence="5" id="KW-1185">Reference proteome</keyword>
<dbReference type="GO" id="GO:0005185">
    <property type="term" value="F:neurohypophyseal hormone activity"/>
    <property type="evidence" value="ECO:0007669"/>
    <property type="project" value="InterPro"/>
</dbReference>
<evidence type="ECO:0000256" key="1">
    <source>
        <dbReference type="ARBA" id="ARBA00007369"/>
    </source>
</evidence>
<evidence type="ECO:0000313" key="4">
    <source>
        <dbReference type="EMBL" id="KAF0297108.1"/>
    </source>
</evidence>
<evidence type="ECO:0000256" key="3">
    <source>
        <dbReference type="SAM" id="SignalP"/>
    </source>
</evidence>
<dbReference type="OrthoDB" id="6393194at2759"/>
<keyword evidence="2" id="KW-1015">Disulfide bond</keyword>
<accession>A0A6A4W503</accession>
<comment type="similarity">
    <text evidence="1">Belongs to the vasopressin/oxytocin family.</text>
</comment>
<comment type="caution">
    <text evidence="4">The sequence shown here is derived from an EMBL/GenBank/DDBJ whole genome shotgun (WGS) entry which is preliminary data.</text>
</comment>
<evidence type="ECO:0000313" key="5">
    <source>
        <dbReference type="Proteomes" id="UP000440578"/>
    </source>
</evidence>
<proteinExistence type="inferred from homology"/>
<dbReference type="Proteomes" id="UP000440578">
    <property type="component" value="Unassembled WGS sequence"/>
</dbReference>
<name>A0A6A4W503_AMPAM</name>
<organism evidence="4 5">
    <name type="scientific">Amphibalanus amphitrite</name>
    <name type="common">Striped barnacle</name>
    <name type="synonym">Balanus amphitrite</name>
    <dbReference type="NCBI Taxonomy" id="1232801"/>
    <lineage>
        <taxon>Eukaryota</taxon>
        <taxon>Metazoa</taxon>
        <taxon>Ecdysozoa</taxon>
        <taxon>Arthropoda</taxon>
        <taxon>Crustacea</taxon>
        <taxon>Multicrustacea</taxon>
        <taxon>Cirripedia</taxon>
        <taxon>Thoracica</taxon>
        <taxon>Thoracicalcarea</taxon>
        <taxon>Balanomorpha</taxon>
        <taxon>Balanoidea</taxon>
        <taxon>Balanidae</taxon>
        <taxon>Amphibalaninae</taxon>
        <taxon>Amphibalanus</taxon>
    </lineage>
</organism>
<reference evidence="4 5" key="1">
    <citation type="submission" date="2019-07" db="EMBL/GenBank/DDBJ databases">
        <title>Draft genome assembly of a fouling barnacle, Amphibalanus amphitrite (Darwin, 1854): The first reference genome for Thecostraca.</title>
        <authorList>
            <person name="Kim W."/>
        </authorList>
    </citation>
    <scope>NUCLEOTIDE SEQUENCE [LARGE SCALE GENOMIC DNA]</scope>
    <source>
        <strain evidence="4">SNU_AA5</strain>
        <tissue evidence="4">Soma without cirri and trophi</tissue>
    </source>
</reference>
<gene>
    <name evidence="4" type="ORF">FJT64_005499</name>
</gene>
<evidence type="ECO:0000256" key="2">
    <source>
        <dbReference type="ARBA" id="ARBA00023157"/>
    </source>
</evidence>
<dbReference type="InterPro" id="IPR022423">
    <property type="entry name" value="Neurohypophysial_hormone_CS"/>
</dbReference>
<dbReference type="PROSITE" id="PS00264">
    <property type="entry name" value="NEUROHYPOPHYS_HORM"/>
    <property type="match status" value="1"/>
</dbReference>